<dbReference type="PROSITE" id="PS50801">
    <property type="entry name" value="STAS"/>
    <property type="match status" value="1"/>
</dbReference>
<proteinExistence type="predicted"/>
<dbReference type="PANTHER" id="PTHR35849">
    <property type="entry name" value="BLR2341 PROTEIN"/>
    <property type="match status" value="1"/>
</dbReference>
<protein>
    <submittedName>
        <fullName evidence="2">Putative anti-sigma-B factor antagonist (Anti-anti-sigma-B factor)</fullName>
    </submittedName>
</protein>
<dbReference type="InterPro" id="IPR002645">
    <property type="entry name" value="STAS_dom"/>
</dbReference>
<dbReference type="InterPro" id="IPR036513">
    <property type="entry name" value="STAS_dom_sf"/>
</dbReference>
<dbReference type="RefSeq" id="WP_237757991.1">
    <property type="nucleotide sequence ID" value="NZ_LCUA01000005.1"/>
</dbReference>
<feature type="domain" description="STAS" evidence="1">
    <location>
        <begin position="1"/>
        <end position="96"/>
    </location>
</feature>
<dbReference type="AlphaFoldDB" id="A0A0W0XG07"/>
<accession>A0A0W0XG07</accession>
<reference evidence="2 3" key="1">
    <citation type="submission" date="2015-11" db="EMBL/GenBank/DDBJ databases">
        <title>Genomic analysis of 38 Legionella species identifies large and diverse effector repertoires.</title>
        <authorList>
            <person name="Burstein D."/>
            <person name="Amaro F."/>
            <person name="Zusman T."/>
            <person name="Lifshitz Z."/>
            <person name="Cohen O."/>
            <person name="Gilbert J.A."/>
            <person name="Pupko T."/>
            <person name="Shuman H.A."/>
            <person name="Segal G."/>
        </authorList>
    </citation>
    <scope>NUCLEOTIDE SEQUENCE [LARGE SCALE GENOMIC DNA]</scope>
    <source>
        <strain evidence="2 3">Oak Ridge-10</strain>
    </source>
</reference>
<dbReference type="InterPro" id="IPR058548">
    <property type="entry name" value="MlaB-like_STAS"/>
</dbReference>
<dbReference type="EMBL" id="LNYP01000008">
    <property type="protein sequence ID" value="KTD43515.1"/>
    <property type="molecule type" value="Genomic_DNA"/>
</dbReference>
<gene>
    <name evidence="2" type="ORF">Loak_0690</name>
</gene>
<evidence type="ECO:0000313" key="2">
    <source>
        <dbReference type="EMBL" id="KTD43515.1"/>
    </source>
</evidence>
<dbReference type="InterPro" id="IPR052746">
    <property type="entry name" value="MlaB_ABC_Transporter"/>
</dbReference>
<dbReference type="Gene3D" id="3.30.750.24">
    <property type="entry name" value="STAS domain"/>
    <property type="match status" value="1"/>
</dbReference>
<comment type="caution">
    <text evidence="2">The sequence shown here is derived from an EMBL/GenBank/DDBJ whole genome shotgun (WGS) entry which is preliminary data.</text>
</comment>
<name>A0A0W0XG07_9GAMM</name>
<dbReference type="Proteomes" id="UP000054858">
    <property type="component" value="Unassembled WGS sequence"/>
</dbReference>
<sequence>MMQQSLEFKLSNELTFDTVESDYKRLLKAIQDNDTKNFCLDLQHVTECDSAGLALLIEAKRLCKQYDKSLLIHGMSKDIYALAKFGGVEVMINDKQ</sequence>
<dbReference type="PANTHER" id="PTHR35849:SF2">
    <property type="entry name" value="BLR2341 PROTEIN"/>
    <property type="match status" value="1"/>
</dbReference>
<dbReference type="PATRIC" id="fig|29423.5.peg.718"/>
<dbReference type="CDD" id="cd07043">
    <property type="entry name" value="STAS_anti-anti-sigma_factors"/>
    <property type="match status" value="1"/>
</dbReference>
<evidence type="ECO:0000313" key="3">
    <source>
        <dbReference type="Proteomes" id="UP000054858"/>
    </source>
</evidence>
<dbReference type="SUPFAM" id="SSF52091">
    <property type="entry name" value="SpoIIaa-like"/>
    <property type="match status" value="1"/>
</dbReference>
<dbReference type="Pfam" id="PF13466">
    <property type="entry name" value="STAS_2"/>
    <property type="match status" value="1"/>
</dbReference>
<organism evidence="2 3">
    <name type="scientific">Legionella oakridgensis</name>
    <dbReference type="NCBI Taxonomy" id="29423"/>
    <lineage>
        <taxon>Bacteria</taxon>
        <taxon>Pseudomonadati</taxon>
        <taxon>Pseudomonadota</taxon>
        <taxon>Gammaproteobacteria</taxon>
        <taxon>Legionellales</taxon>
        <taxon>Legionellaceae</taxon>
        <taxon>Legionella</taxon>
    </lineage>
</organism>
<evidence type="ECO:0000259" key="1">
    <source>
        <dbReference type="PROSITE" id="PS50801"/>
    </source>
</evidence>